<dbReference type="Proteomes" id="UP001549749">
    <property type="component" value="Unassembled WGS sequence"/>
</dbReference>
<dbReference type="Gene3D" id="1.10.260.40">
    <property type="entry name" value="lambda repressor-like DNA-binding domains"/>
    <property type="match status" value="1"/>
</dbReference>
<evidence type="ECO:0000259" key="1">
    <source>
        <dbReference type="PROSITE" id="PS50943"/>
    </source>
</evidence>
<dbReference type="PROSITE" id="PS50943">
    <property type="entry name" value="HTH_CROC1"/>
    <property type="match status" value="1"/>
</dbReference>
<dbReference type="EMBL" id="JBEXAC010000002">
    <property type="protein sequence ID" value="MET7000215.1"/>
    <property type="molecule type" value="Genomic_DNA"/>
</dbReference>
<dbReference type="CDD" id="cd00093">
    <property type="entry name" value="HTH_XRE"/>
    <property type="match status" value="1"/>
</dbReference>
<dbReference type="InterPro" id="IPR001387">
    <property type="entry name" value="Cro/C1-type_HTH"/>
</dbReference>
<keyword evidence="3" id="KW-1185">Reference proteome</keyword>
<proteinExistence type="predicted"/>
<feature type="domain" description="HTH cro/C1-type" evidence="1">
    <location>
        <begin position="96"/>
        <end position="151"/>
    </location>
</feature>
<dbReference type="SUPFAM" id="SSF47413">
    <property type="entry name" value="lambda repressor-like DNA-binding domains"/>
    <property type="match status" value="1"/>
</dbReference>
<dbReference type="RefSeq" id="WP_354662775.1">
    <property type="nucleotide sequence ID" value="NZ_JBEXAC010000002.1"/>
</dbReference>
<evidence type="ECO:0000313" key="3">
    <source>
        <dbReference type="Proteomes" id="UP001549749"/>
    </source>
</evidence>
<organism evidence="2 3">
    <name type="scientific">Chitinophaga defluvii</name>
    <dbReference type="NCBI Taxonomy" id="3163343"/>
    <lineage>
        <taxon>Bacteria</taxon>
        <taxon>Pseudomonadati</taxon>
        <taxon>Bacteroidota</taxon>
        <taxon>Chitinophagia</taxon>
        <taxon>Chitinophagales</taxon>
        <taxon>Chitinophagaceae</taxon>
        <taxon>Chitinophaga</taxon>
    </lineage>
</organism>
<dbReference type="InterPro" id="IPR010982">
    <property type="entry name" value="Lambda_DNA-bd_dom_sf"/>
</dbReference>
<protein>
    <submittedName>
        <fullName evidence="2">Helix-turn-helix transcriptional regulator</fullName>
    </submittedName>
</protein>
<dbReference type="Pfam" id="PF01381">
    <property type="entry name" value="HTH_3"/>
    <property type="match status" value="1"/>
</dbReference>
<comment type="caution">
    <text evidence="2">The sequence shown here is derived from an EMBL/GenBank/DDBJ whole genome shotgun (WGS) entry which is preliminary data.</text>
</comment>
<dbReference type="SMART" id="SM00530">
    <property type="entry name" value="HTH_XRE"/>
    <property type="match status" value="1"/>
</dbReference>
<name>A0ABV2TB03_9BACT</name>
<accession>A0ABV2TB03</accession>
<gene>
    <name evidence="2" type="ORF">ABR189_22680</name>
</gene>
<sequence>MKTHMDIEKLIESGSIRNELDYERAMVADRKLRLLAKTSVHFKNLRTKLRDLIKVYENRVWSDENAVGNELIYQSDQAELIAEKERVFLEKRKKAIQHKLKDFNLTQEELGLLLGHKSKTHMSELINGIKPFTLQDLVIISKIFKIDIETLIPKFLPIDKIDRISATIEEINKPKLNEVKAQLFLAS</sequence>
<reference evidence="2 3" key="1">
    <citation type="submission" date="2024-06" db="EMBL/GenBank/DDBJ databases">
        <title>Chitinophaga defluvii sp. nov., isolated from municipal sewage.</title>
        <authorList>
            <person name="Zhang L."/>
        </authorList>
    </citation>
    <scope>NUCLEOTIDE SEQUENCE [LARGE SCALE GENOMIC DNA]</scope>
    <source>
        <strain evidence="2 3">H8</strain>
    </source>
</reference>
<evidence type="ECO:0000313" key="2">
    <source>
        <dbReference type="EMBL" id="MET7000215.1"/>
    </source>
</evidence>